<organism evidence="1 2">
    <name type="scientific">Conidiobolus coronatus (strain ATCC 28846 / CBS 209.66 / NRRL 28638)</name>
    <name type="common">Delacroixia coronata</name>
    <dbReference type="NCBI Taxonomy" id="796925"/>
    <lineage>
        <taxon>Eukaryota</taxon>
        <taxon>Fungi</taxon>
        <taxon>Fungi incertae sedis</taxon>
        <taxon>Zoopagomycota</taxon>
        <taxon>Entomophthoromycotina</taxon>
        <taxon>Entomophthoromycetes</taxon>
        <taxon>Entomophthorales</taxon>
        <taxon>Ancylistaceae</taxon>
        <taxon>Conidiobolus</taxon>
    </lineage>
</organism>
<dbReference type="Proteomes" id="UP000070444">
    <property type="component" value="Unassembled WGS sequence"/>
</dbReference>
<sequence>MNDVFKFIKIQNSIIDYGNLIIGQVNKLESKFTNIEIAQIKTLTRVESYCVNFSDLSIRYNVLSIKDRCIEQDVLCKVFEHFKSGIVLIFDMYSQIYNNETFVNLGDKWYQISNILSGIETALATLINEITDEEFIETHSLEYISRSFSVTHAIIDKFRGVTIDTQIQSENSVPSLSPNYTYISAYVDKIRISVNNLYQIIKYFGCKYDVFQIENCDKLISFISQIFNIFNYQVELFYNELENDFKQVLYRIDEEHSQEVKLLKDSMENEINLIEIAYSSMLKELKAQAD</sequence>
<name>A0A137NXD7_CONC2</name>
<keyword evidence="2" id="KW-1185">Reference proteome</keyword>
<reference evidence="1 2" key="1">
    <citation type="journal article" date="2015" name="Genome Biol. Evol.">
        <title>Phylogenomic analyses indicate that early fungi evolved digesting cell walls of algal ancestors of land plants.</title>
        <authorList>
            <person name="Chang Y."/>
            <person name="Wang S."/>
            <person name="Sekimoto S."/>
            <person name="Aerts A.L."/>
            <person name="Choi C."/>
            <person name="Clum A."/>
            <person name="LaButti K.M."/>
            <person name="Lindquist E.A."/>
            <person name="Yee Ngan C."/>
            <person name="Ohm R.A."/>
            <person name="Salamov A.A."/>
            <person name="Grigoriev I.V."/>
            <person name="Spatafora J.W."/>
            <person name="Berbee M.L."/>
        </authorList>
    </citation>
    <scope>NUCLEOTIDE SEQUENCE [LARGE SCALE GENOMIC DNA]</scope>
    <source>
        <strain evidence="1 2">NRRL 28638</strain>
    </source>
</reference>
<accession>A0A137NXD7</accession>
<proteinExistence type="predicted"/>
<dbReference type="AlphaFoldDB" id="A0A137NXD7"/>
<gene>
    <name evidence="1" type="ORF">CONCODRAFT_72918</name>
</gene>
<dbReference type="EMBL" id="KQ964632">
    <property type="protein sequence ID" value="KXN67503.1"/>
    <property type="molecule type" value="Genomic_DNA"/>
</dbReference>
<evidence type="ECO:0000313" key="2">
    <source>
        <dbReference type="Proteomes" id="UP000070444"/>
    </source>
</evidence>
<evidence type="ECO:0000313" key="1">
    <source>
        <dbReference type="EMBL" id="KXN67503.1"/>
    </source>
</evidence>
<protein>
    <submittedName>
        <fullName evidence="1">Uncharacterized protein</fullName>
    </submittedName>
</protein>